<evidence type="ECO:0000313" key="2">
    <source>
        <dbReference type="EMBL" id="KAL0581284.1"/>
    </source>
</evidence>
<organism evidence="2 3">
    <name type="scientific">Marasmius crinis-equi</name>
    <dbReference type="NCBI Taxonomy" id="585013"/>
    <lineage>
        <taxon>Eukaryota</taxon>
        <taxon>Fungi</taxon>
        <taxon>Dikarya</taxon>
        <taxon>Basidiomycota</taxon>
        <taxon>Agaricomycotina</taxon>
        <taxon>Agaricomycetes</taxon>
        <taxon>Agaricomycetidae</taxon>
        <taxon>Agaricales</taxon>
        <taxon>Marasmiineae</taxon>
        <taxon>Marasmiaceae</taxon>
        <taxon>Marasmius</taxon>
    </lineage>
</organism>
<comment type="caution">
    <text evidence="2">The sequence shown here is derived from an EMBL/GenBank/DDBJ whole genome shotgun (WGS) entry which is preliminary data.</text>
</comment>
<dbReference type="EMBL" id="JBAHYK010000013">
    <property type="protein sequence ID" value="KAL0581284.1"/>
    <property type="molecule type" value="Genomic_DNA"/>
</dbReference>
<sequence length="295" mass="31541">MALPVTFEEYPSSSRSLERDTPVVNHNAIAIRDQSAPPDPDPDIANLQNAQIASDSSSKGEKDASQSSNEGEANQIGQVQPVYSGNQEVQGAGDVRPDPTPTESGTIITSAPSTARTNIAESTGRVGITTSLPSSEVADPSTNSKNDLVVDGVINASLSFHVELRSPFAYPTALNAPIAIGQSMNNSSSSACEHSSGMNRNVGWVAISCTFIAVMLFLKWLFKPPAIEISFGRWFHRVRGQDLPSAAEMPYFPSPAPEPPPEPVKLPIARSQKPEVLVVDYVGQPRPKRPARAEI</sequence>
<feature type="compositionally biased region" description="Polar residues" evidence="1">
    <location>
        <begin position="65"/>
        <end position="89"/>
    </location>
</feature>
<name>A0ABR3G0F3_9AGAR</name>
<feature type="compositionally biased region" description="Polar residues" evidence="1">
    <location>
        <begin position="101"/>
        <end position="121"/>
    </location>
</feature>
<keyword evidence="3" id="KW-1185">Reference proteome</keyword>
<gene>
    <name evidence="2" type="ORF">V5O48_000767</name>
</gene>
<proteinExistence type="predicted"/>
<reference evidence="2 3" key="1">
    <citation type="submission" date="2024-02" db="EMBL/GenBank/DDBJ databases">
        <title>A draft genome for the cacao thread blight pathogen Marasmius crinis-equi.</title>
        <authorList>
            <person name="Cohen S.P."/>
            <person name="Baruah I.K."/>
            <person name="Amoako-Attah I."/>
            <person name="Bukari Y."/>
            <person name="Meinhardt L.W."/>
            <person name="Bailey B.A."/>
        </authorList>
    </citation>
    <scope>NUCLEOTIDE SEQUENCE [LARGE SCALE GENOMIC DNA]</scope>
    <source>
        <strain evidence="2 3">GH-76</strain>
    </source>
</reference>
<accession>A0ABR3G0F3</accession>
<protein>
    <submittedName>
        <fullName evidence="2">Uncharacterized protein</fullName>
    </submittedName>
</protein>
<feature type="compositionally biased region" description="Polar residues" evidence="1">
    <location>
        <begin position="46"/>
        <end position="57"/>
    </location>
</feature>
<evidence type="ECO:0000256" key="1">
    <source>
        <dbReference type="SAM" id="MobiDB-lite"/>
    </source>
</evidence>
<dbReference type="Proteomes" id="UP001465976">
    <property type="component" value="Unassembled WGS sequence"/>
</dbReference>
<feature type="compositionally biased region" description="Polar residues" evidence="1">
    <location>
        <begin position="128"/>
        <end position="144"/>
    </location>
</feature>
<feature type="region of interest" description="Disordered" evidence="1">
    <location>
        <begin position="1"/>
        <end position="144"/>
    </location>
</feature>
<evidence type="ECO:0000313" key="3">
    <source>
        <dbReference type="Proteomes" id="UP001465976"/>
    </source>
</evidence>